<dbReference type="InterPro" id="IPR024534">
    <property type="entry name" value="JetD_C"/>
</dbReference>
<evidence type="ECO:0008006" key="5">
    <source>
        <dbReference type="Google" id="ProtNLM"/>
    </source>
</evidence>
<evidence type="ECO:0000313" key="4">
    <source>
        <dbReference type="Proteomes" id="UP000320235"/>
    </source>
</evidence>
<comment type="caution">
    <text evidence="3">The sequence shown here is derived from an EMBL/GenBank/DDBJ whole genome shotgun (WGS) entry which is preliminary data.</text>
</comment>
<dbReference type="InterPro" id="IPR024537">
    <property type="entry name" value="DUF3322"/>
</dbReference>
<dbReference type="Pfam" id="PF09983">
    <property type="entry name" value="JetD_C"/>
    <property type="match status" value="1"/>
</dbReference>
<dbReference type="Pfam" id="PF11795">
    <property type="entry name" value="DUF3322"/>
    <property type="match status" value="1"/>
</dbReference>
<dbReference type="Proteomes" id="UP000320235">
    <property type="component" value="Unassembled WGS sequence"/>
</dbReference>
<organism evidence="3 4">
    <name type="scientific">Microbacterium kyungheense</name>
    <dbReference type="NCBI Taxonomy" id="1263636"/>
    <lineage>
        <taxon>Bacteria</taxon>
        <taxon>Bacillati</taxon>
        <taxon>Actinomycetota</taxon>
        <taxon>Actinomycetes</taxon>
        <taxon>Micrococcales</taxon>
        <taxon>Microbacteriaceae</taxon>
        <taxon>Microbacterium</taxon>
    </lineage>
</organism>
<evidence type="ECO:0000313" key="3">
    <source>
        <dbReference type="EMBL" id="TQM20299.1"/>
    </source>
</evidence>
<dbReference type="PIRSF" id="PIRSF028408">
    <property type="entry name" value="UCP028408"/>
    <property type="match status" value="1"/>
</dbReference>
<name>A0A543EFM1_9MICO</name>
<proteinExistence type="predicted"/>
<feature type="domain" description="DUF3322" evidence="2">
    <location>
        <begin position="10"/>
        <end position="192"/>
    </location>
</feature>
<dbReference type="RefSeq" id="WP_141896280.1">
    <property type="nucleotide sequence ID" value="NZ_BAABLH010000006.1"/>
</dbReference>
<dbReference type="InterPro" id="IPR014544">
    <property type="entry name" value="UCP028408"/>
</dbReference>
<evidence type="ECO:0000259" key="1">
    <source>
        <dbReference type="Pfam" id="PF09983"/>
    </source>
</evidence>
<keyword evidence="4" id="KW-1185">Reference proteome</keyword>
<evidence type="ECO:0000259" key="2">
    <source>
        <dbReference type="Pfam" id="PF11795"/>
    </source>
</evidence>
<gene>
    <name evidence="3" type="ORF">FB391_3435</name>
</gene>
<accession>A0A543EFM1</accession>
<protein>
    <recommendedName>
        <fullName evidence="5">DUF3322 and DUF2220 domain-containing protein</fullName>
    </recommendedName>
</protein>
<dbReference type="EMBL" id="VFPE01000006">
    <property type="protein sequence ID" value="TQM20299.1"/>
    <property type="molecule type" value="Genomic_DNA"/>
</dbReference>
<dbReference type="AlphaFoldDB" id="A0A543EFM1"/>
<reference evidence="3 4" key="1">
    <citation type="submission" date="2019-06" db="EMBL/GenBank/DDBJ databases">
        <title>Sequencing the genomes of 1000 actinobacteria strains.</title>
        <authorList>
            <person name="Klenk H.-P."/>
        </authorList>
    </citation>
    <scope>NUCLEOTIDE SEQUENCE [LARGE SCALE GENOMIC DNA]</scope>
    <source>
        <strain evidence="3 4">DSM 105492</strain>
    </source>
</reference>
<feature type="domain" description="Wadjet protein JetD C-terminal" evidence="1">
    <location>
        <begin position="206"/>
        <end position="378"/>
    </location>
</feature>
<sequence length="394" mass="43060">MSDPTRWTTPASIAAAVRRRWDDGSLLRAFATGDPCPAIEVPVRGPVAADLGAHYELARAWAEGIRAASHNDRAYVVVTGRIGGRLAGTTELPVRAVVDTYDRAWRVLGTATDAVVFRALVDSARSVPEAREWALRSPIAAVELADEWPTVLAALQWLTANRNSGLYLRQVAAHGVDTKFIERHRSVLAAMLGVPVRGFASALGYATKPATVRLRFAPGVLAMPSGLSEAVLRTDELRRLVVRPQRALIVENEITYLSVPVPDGGVVLWGKGYDANEPASLRWLSGIDVDYWGDLDTHGFGILHRVRAWLPQAQSVLMDRETLLAHEDRWGEESSPTTARLVNLDPAETALYSDLVTDRYGTRVRLEQERIDWDWALPRLVAGGLTVAGGGQVT</sequence>
<dbReference type="OrthoDB" id="322908at2"/>